<evidence type="ECO:0000313" key="4">
    <source>
        <dbReference type="Proteomes" id="UP000238479"/>
    </source>
</evidence>
<accession>A0A2P6RYB4</accession>
<dbReference type="GO" id="GO:0004672">
    <property type="term" value="F:protein kinase activity"/>
    <property type="evidence" value="ECO:0007669"/>
    <property type="project" value="InterPro"/>
</dbReference>
<proteinExistence type="inferred from homology"/>
<comment type="caution">
    <text evidence="3">The sequence shown here is derived from an EMBL/GenBank/DDBJ whole genome shotgun (WGS) entry which is preliminary data.</text>
</comment>
<gene>
    <name evidence="3" type="ORF">RchiOBHm_Chr2g0144181</name>
</gene>
<dbReference type="InterPro" id="IPR011009">
    <property type="entry name" value="Kinase-like_dom_sf"/>
</dbReference>
<keyword evidence="4" id="KW-1185">Reference proteome</keyword>
<dbReference type="EMBL" id="PDCK01000040">
    <property type="protein sequence ID" value="PRQ51416.1"/>
    <property type="molecule type" value="Genomic_DNA"/>
</dbReference>
<comment type="similarity">
    <text evidence="1">Belongs to the protein kinase superfamily. CK1 Ser/Thr protein kinase family. Casein kinase I subfamily.</text>
</comment>
<protein>
    <recommendedName>
        <fullName evidence="2">Protein kinase domain-containing protein</fullName>
    </recommendedName>
</protein>
<dbReference type="AlphaFoldDB" id="A0A2P6RYB4"/>
<dbReference type="Gene3D" id="3.30.200.20">
    <property type="entry name" value="Phosphorylase Kinase, domain 1"/>
    <property type="match status" value="1"/>
</dbReference>
<dbReference type="Gene3D" id="1.10.510.10">
    <property type="entry name" value="Transferase(Phosphotransferase) domain 1"/>
    <property type="match status" value="1"/>
</dbReference>
<dbReference type="Gramene" id="PRQ51416">
    <property type="protein sequence ID" value="PRQ51416"/>
    <property type="gene ID" value="RchiOBHm_Chr2g0144181"/>
</dbReference>
<organism evidence="3 4">
    <name type="scientific">Rosa chinensis</name>
    <name type="common">China rose</name>
    <dbReference type="NCBI Taxonomy" id="74649"/>
    <lineage>
        <taxon>Eukaryota</taxon>
        <taxon>Viridiplantae</taxon>
        <taxon>Streptophyta</taxon>
        <taxon>Embryophyta</taxon>
        <taxon>Tracheophyta</taxon>
        <taxon>Spermatophyta</taxon>
        <taxon>Magnoliopsida</taxon>
        <taxon>eudicotyledons</taxon>
        <taxon>Gunneridae</taxon>
        <taxon>Pentapetalae</taxon>
        <taxon>rosids</taxon>
        <taxon>fabids</taxon>
        <taxon>Rosales</taxon>
        <taxon>Rosaceae</taxon>
        <taxon>Rosoideae</taxon>
        <taxon>Rosoideae incertae sedis</taxon>
        <taxon>Rosa</taxon>
    </lineage>
</organism>
<keyword evidence="3" id="KW-0808">Transferase</keyword>
<evidence type="ECO:0000256" key="1">
    <source>
        <dbReference type="ARBA" id="ARBA00005926"/>
    </source>
</evidence>
<dbReference type="InterPro" id="IPR000719">
    <property type="entry name" value="Prot_kinase_dom"/>
</dbReference>
<name>A0A2P6RYB4_ROSCH</name>
<dbReference type="GO" id="GO:0005524">
    <property type="term" value="F:ATP binding"/>
    <property type="evidence" value="ECO:0007669"/>
    <property type="project" value="InterPro"/>
</dbReference>
<feature type="domain" description="Protein kinase" evidence="2">
    <location>
        <begin position="10"/>
        <end position="189"/>
    </location>
</feature>
<dbReference type="STRING" id="74649.A0A2P6RYB4"/>
<dbReference type="PROSITE" id="PS50011">
    <property type="entry name" value="PROTEIN_KINASE_DOM"/>
    <property type="match status" value="1"/>
</dbReference>
<evidence type="ECO:0000259" key="2">
    <source>
        <dbReference type="PROSITE" id="PS50011"/>
    </source>
</evidence>
<reference evidence="3 4" key="1">
    <citation type="journal article" date="2018" name="Nat. Genet.">
        <title>The Rosa genome provides new insights in the design of modern roses.</title>
        <authorList>
            <person name="Bendahmane M."/>
        </authorList>
    </citation>
    <scope>NUCLEOTIDE SEQUENCE [LARGE SCALE GENOMIC DNA]</scope>
    <source>
        <strain evidence="4">cv. Old Blush</strain>
    </source>
</reference>
<sequence>MNLNMFMKRMNFTLEIGKKMENRVHKQRNITSTYGGISSSSTTYCYVAKFILCTKIHTKHPQLLYESKLYKILQRGTGIPNVRWFGTEGDYNVLVMDLLGRSLEDLFNFCSRKLSLKTVLMLADQMINRVEFVHSKSFLHRDIKPDKLLMGLGRRANQIYIIDFGLPKKYRDTSTHQHIPYRLVALNDF</sequence>
<evidence type="ECO:0000313" key="3">
    <source>
        <dbReference type="EMBL" id="PRQ51416.1"/>
    </source>
</evidence>
<dbReference type="Pfam" id="PF00069">
    <property type="entry name" value="Pkinase"/>
    <property type="match status" value="1"/>
</dbReference>
<dbReference type="Proteomes" id="UP000238479">
    <property type="component" value="Chromosome 2"/>
</dbReference>
<dbReference type="InterPro" id="IPR050235">
    <property type="entry name" value="CK1_Ser-Thr_kinase"/>
</dbReference>
<dbReference type="SUPFAM" id="SSF56112">
    <property type="entry name" value="Protein kinase-like (PK-like)"/>
    <property type="match status" value="1"/>
</dbReference>
<dbReference type="PANTHER" id="PTHR11909">
    <property type="entry name" value="CASEIN KINASE-RELATED"/>
    <property type="match status" value="1"/>
</dbReference>